<dbReference type="CDD" id="cd12148">
    <property type="entry name" value="fungal_TF_MHR"/>
    <property type="match status" value="1"/>
</dbReference>
<keyword evidence="6" id="KW-0539">Nucleus</keyword>
<sequence length="595" mass="65812">MHDRPAAGYEGRELRNHHLRSWTSVTDDGDFIEHLISTYFAWQHSFFQSFPERLFWSDIRTGGTKYCSKFLVNAMCAVGCLLSDRPESRQDPDDPRTAGIDFYEEALRLQAENTTSDVTTVAGLVLLSHLDGHRGRLSLMWSYCGQSARMALDLGLHLRKDKPLGEQQKQQQWSEAVVSETMVRNQVFWGAFIADQLVSFTLGRLPQIPTSAVTVDMPQVREGEDGDMWMPPNPHLRARSPASISTVFYEVARLSKILNSTLLMFFAPTEAIKGSLLLDEYNKYLAWYHRLPTAVASLEDAPPHILTLHMYYHAAILLLFRPFLKATLTNSPISPSEICRTAANYISDIAMRYRRQYGVAGLHAFQPHCLVAACTIHIVNMPSIASTSYLKAACEILQEMTFRNEWALGGLGMLRAIVRKWGIILPGDVEEALYGPGAADADADPPWTASVDDRMDVDSTTPTVEAQRARGKRPIYRGLLAAEMPKHTKLAVPRGLGSLMNESSGESATTSATSGSSSIRSRGTEQVNPSGAGAGSPGNTNYLFTPFPSQPAPLLMPIHTSTAGGESEVVIQELEGLNFEGNDWFDQFLGYSGEE</sequence>
<evidence type="ECO:0000259" key="8">
    <source>
        <dbReference type="SMART" id="SM00906"/>
    </source>
</evidence>
<protein>
    <recommendedName>
        <fullName evidence="8">Xylanolytic transcriptional activator regulatory domain-containing protein</fullName>
    </recommendedName>
</protein>
<proteinExistence type="predicted"/>
<dbReference type="AlphaFoldDB" id="A0A6G1IAI7"/>
<dbReference type="Pfam" id="PF04082">
    <property type="entry name" value="Fungal_trans"/>
    <property type="match status" value="1"/>
</dbReference>
<feature type="compositionally biased region" description="Low complexity" evidence="7">
    <location>
        <begin position="436"/>
        <end position="446"/>
    </location>
</feature>
<evidence type="ECO:0000313" key="10">
    <source>
        <dbReference type="Proteomes" id="UP000799640"/>
    </source>
</evidence>
<organism evidence="9 10">
    <name type="scientific">Trichodelitschia bisporula</name>
    <dbReference type="NCBI Taxonomy" id="703511"/>
    <lineage>
        <taxon>Eukaryota</taxon>
        <taxon>Fungi</taxon>
        <taxon>Dikarya</taxon>
        <taxon>Ascomycota</taxon>
        <taxon>Pezizomycotina</taxon>
        <taxon>Dothideomycetes</taxon>
        <taxon>Dothideomycetes incertae sedis</taxon>
        <taxon>Phaeotrichales</taxon>
        <taxon>Phaeotrichaceae</taxon>
        <taxon>Trichodelitschia</taxon>
    </lineage>
</organism>
<feature type="domain" description="Xylanolytic transcriptional activator regulatory" evidence="8">
    <location>
        <begin position="140"/>
        <end position="224"/>
    </location>
</feature>
<feature type="compositionally biased region" description="Low complexity" evidence="7">
    <location>
        <begin position="502"/>
        <end position="525"/>
    </location>
</feature>
<dbReference type="GO" id="GO:0006351">
    <property type="term" value="P:DNA-templated transcription"/>
    <property type="evidence" value="ECO:0007669"/>
    <property type="project" value="InterPro"/>
</dbReference>
<keyword evidence="10" id="KW-1185">Reference proteome</keyword>
<dbReference type="SMART" id="SM00906">
    <property type="entry name" value="Fungal_trans"/>
    <property type="match status" value="1"/>
</dbReference>
<dbReference type="PANTHER" id="PTHR31313:SF4">
    <property type="entry name" value="CONIDIAL DEVELOPMENT PROTEIN FLUFFY"/>
    <property type="match status" value="1"/>
</dbReference>
<dbReference type="GO" id="GO:0008270">
    <property type="term" value="F:zinc ion binding"/>
    <property type="evidence" value="ECO:0007669"/>
    <property type="project" value="InterPro"/>
</dbReference>
<dbReference type="OrthoDB" id="2162761at2759"/>
<dbReference type="InterPro" id="IPR007219">
    <property type="entry name" value="XnlR_reg_dom"/>
</dbReference>
<evidence type="ECO:0000256" key="5">
    <source>
        <dbReference type="ARBA" id="ARBA00023163"/>
    </source>
</evidence>
<accession>A0A6G1IAI7</accession>
<dbReference type="EMBL" id="ML996687">
    <property type="protein sequence ID" value="KAF2405323.1"/>
    <property type="molecule type" value="Genomic_DNA"/>
</dbReference>
<keyword evidence="3" id="KW-0805">Transcription regulation</keyword>
<gene>
    <name evidence="9" type="ORF">EJ06DRAFT_525849</name>
</gene>
<keyword evidence="1" id="KW-0479">Metal-binding</keyword>
<evidence type="ECO:0000256" key="6">
    <source>
        <dbReference type="ARBA" id="ARBA00023242"/>
    </source>
</evidence>
<keyword evidence="5" id="KW-0804">Transcription</keyword>
<reference evidence="9" key="1">
    <citation type="journal article" date="2020" name="Stud. Mycol.">
        <title>101 Dothideomycetes genomes: a test case for predicting lifestyles and emergence of pathogens.</title>
        <authorList>
            <person name="Haridas S."/>
            <person name="Albert R."/>
            <person name="Binder M."/>
            <person name="Bloem J."/>
            <person name="Labutti K."/>
            <person name="Salamov A."/>
            <person name="Andreopoulos B."/>
            <person name="Baker S."/>
            <person name="Barry K."/>
            <person name="Bills G."/>
            <person name="Bluhm B."/>
            <person name="Cannon C."/>
            <person name="Castanera R."/>
            <person name="Culley D."/>
            <person name="Daum C."/>
            <person name="Ezra D."/>
            <person name="Gonzalez J."/>
            <person name="Henrissat B."/>
            <person name="Kuo A."/>
            <person name="Liang C."/>
            <person name="Lipzen A."/>
            <person name="Lutzoni F."/>
            <person name="Magnuson J."/>
            <person name="Mondo S."/>
            <person name="Nolan M."/>
            <person name="Ohm R."/>
            <person name="Pangilinan J."/>
            <person name="Park H.-J."/>
            <person name="Ramirez L."/>
            <person name="Alfaro M."/>
            <person name="Sun H."/>
            <person name="Tritt A."/>
            <person name="Yoshinaga Y."/>
            <person name="Zwiers L.-H."/>
            <person name="Turgeon B."/>
            <person name="Goodwin S."/>
            <person name="Spatafora J."/>
            <person name="Crous P."/>
            <person name="Grigoriev I."/>
        </authorList>
    </citation>
    <scope>NUCLEOTIDE SEQUENCE</scope>
    <source>
        <strain evidence="9">CBS 262.69</strain>
    </source>
</reference>
<feature type="region of interest" description="Disordered" evidence="7">
    <location>
        <begin position="496"/>
        <end position="545"/>
    </location>
</feature>
<dbReference type="GO" id="GO:0003677">
    <property type="term" value="F:DNA binding"/>
    <property type="evidence" value="ECO:0007669"/>
    <property type="project" value="UniProtKB-KW"/>
</dbReference>
<dbReference type="Proteomes" id="UP000799640">
    <property type="component" value="Unassembled WGS sequence"/>
</dbReference>
<dbReference type="InterPro" id="IPR051615">
    <property type="entry name" value="Transcr_Regulatory_Elem"/>
</dbReference>
<keyword evidence="4" id="KW-0238">DNA-binding</keyword>
<name>A0A6G1IAI7_9PEZI</name>
<keyword evidence="2" id="KW-0862">Zinc</keyword>
<feature type="region of interest" description="Disordered" evidence="7">
    <location>
        <begin position="436"/>
        <end position="470"/>
    </location>
</feature>
<evidence type="ECO:0000256" key="4">
    <source>
        <dbReference type="ARBA" id="ARBA00023125"/>
    </source>
</evidence>
<evidence type="ECO:0000313" key="9">
    <source>
        <dbReference type="EMBL" id="KAF2405323.1"/>
    </source>
</evidence>
<dbReference type="PANTHER" id="PTHR31313">
    <property type="entry name" value="TY1 ENHANCER ACTIVATOR"/>
    <property type="match status" value="1"/>
</dbReference>
<evidence type="ECO:0000256" key="7">
    <source>
        <dbReference type="SAM" id="MobiDB-lite"/>
    </source>
</evidence>
<evidence type="ECO:0000256" key="1">
    <source>
        <dbReference type="ARBA" id="ARBA00022723"/>
    </source>
</evidence>
<evidence type="ECO:0000256" key="2">
    <source>
        <dbReference type="ARBA" id="ARBA00022833"/>
    </source>
</evidence>
<evidence type="ECO:0000256" key="3">
    <source>
        <dbReference type="ARBA" id="ARBA00023015"/>
    </source>
</evidence>